<dbReference type="Gene3D" id="1.10.260.40">
    <property type="entry name" value="lambda repressor-like DNA-binding domains"/>
    <property type="match status" value="1"/>
</dbReference>
<gene>
    <name evidence="2" type="ORF">GCM10022271_20970</name>
</gene>
<evidence type="ECO:0000313" key="2">
    <source>
        <dbReference type="EMBL" id="GAA3788179.1"/>
    </source>
</evidence>
<protein>
    <submittedName>
        <fullName evidence="2">Helix-turn-helix transcriptional regulator</fullName>
    </submittedName>
</protein>
<organism evidence="2 3">
    <name type="scientific">Corallibacter vietnamensis</name>
    <dbReference type="NCBI Taxonomy" id="904130"/>
    <lineage>
        <taxon>Bacteria</taxon>
        <taxon>Pseudomonadati</taxon>
        <taxon>Bacteroidota</taxon>
        <taxon>Flavobacteriia</taxon>
        <taxon>Flavobacteriales</taxon>
        <taxon>Flavobacteriaceae</taxon>
        <taxon>Corallibacter</taxon>
    </lineage>
</organism>
<feature type="domain" description="HTH cro/C1-type" evidence="1">
    <location>
        <begin position="40"/>
        <end position="81"/>
    </location>
</feature>
<evidence type="ECO:0000313" key="3">
    <source>
        <dbReference type="Proteomes" id="UP001501456"/>
    </source>
</evidence>
<dbReference type="InterPro" id="IPR001387">
    <property type="entry name" value="Cro/C1-type_HTH"/>
</dbReference>
<dbReference type="EMBL" id="BAABBI010000003">
    <property type="protein sequence ID" value="GAA3788179.1"/>
    <property type="molecule type" value="Genomic_DNA"/>
</dbReference>
<dbReference type="SMART" id="SM00530">
    <property type="entry name" value="HTH_XRE"/>
    <property type="match status" value="1"/>
</dbReference>
<sequence length="149" mass="17222">MFTFVTSKIQQSLFTMINNQEFSKRLQKVIEYYGESASSFSEKIGVQRSSISHILSGRNKPSLDFVLKVLSSFPDVELYWLLNGKGQFPNQQENRIEEKQTKIAIDNIPSQPEQKIQKPISKTSSNKKEIDRIIIFYSDGTFENFNKSE</sequence>
<comment type="caution">
    <text evidence="2">The sequence shown here is derived from an EMBL/GenBank/DDBJ whole genome shotgun (WGS) entry which is preliminary data.</text>
</comment>
<dbReference type="InterPro" id="IPR010982">
    <property type="entry name" value="Lambda_DNA-bd_dom_sf"/>
</dbReference>
<dbReference type="SUPFAM" id="SSF47413">
    <property type="entry name" value="lambda repressor-like DNA-binding domains"/>
    <property type="match status" value="1"/>
</dbReference>
<accession>A0ABP7HG20</accession>
<dbReference type="PROSITE" id="PS50943">
    <property type="entry name" value="HTH_CROC1"/>
    <property type="match status" value="1"/>
</dbReference>
<dbReference type="CDD" id="cd00093">
    <property type="entry name" value="HTH_XRE"/>
    <property type="match status" value="1"/>
</dbReference>
<dbReference type="Proteomes" id="UP001501456">
    <property type="component" value="Unassembled WGS sequence"/>
</dbReference>
<dbReference type="Pfam" id="PF01381">
    <property type="entry name" value="HTH_3"/>
    <property type="match status" value="1"/>
</dbReference>
<reference evidence="3" key="1">
    <citation type="journal article" date="2019" name="Int. J. Syst. Evol. Microbiol.">
        <title>The Global Catalogue of Microorganisms (GCM) 10K type strain sequencing project: providing services to taxonomists for standard genome sequencing and annotation.</title>
        <authorList>
            <consortium name="The Broad Institute Genomics Platform"/>
            <consortium name="The Broad Institute Genome Sequencing Center for Infectious Disease"/>
            <person name="Wu L."/>
            <person name="Ma J."/>
        </authorList>
    </citation>
    <scope>NUCLEOTIDE SEQUENCE [LARGE SCALE GENOMIC DNA]</scope>
    <source>
        <strain evidence="3">JCM 17525</strain>
    </source>
</reference>
<name>A0ABP7HG20_9FLAO</name>
<keyword evidence="3" id="KW-1185">Reference proteome</keyword>
<proteinExistence type="predicted"/>
<evidence type="ECO:0000259" key="1">
    <source>
        <dbReference type="PROSITE" id="PS50943"/>
    </source>
</evidence>